<evidence type="ECO:0000313" key="7">
    <source>
        <dbReference type="Proteomes" id="UP001190700"/>
    </source>
</evidence>
<dbReference type="AlphaFoldDB" id="A0AAE0CCX8"/>
<evidence type="ECO:0000259" key="5">
    <source>
        <dbReference type="Pfam" id="PF14870"/>
    </source>
</evidence>
<gene>
    <name evidence="6" type="ORF">CYMTET_37925</name>
</gene>
<dbReference type="GO" id="GO:0009523">
    <property type="term" value="C:photosystem II"/>
    <property type="evidence" value="ECO:0007669"/>
    <property type="project" value="UniProtKB-KW"/>
</dbReference>
<feature type="compositionally biased region" description="Low complexity" evidence="3">
    <location>
        <begin position="532"/>
        <end position="548"/>
    </location>
</feature>
<evidence type="ECO:0000256" key="2">
    <source>
        <dbReference type="ARBA" id="ARBA00023276"/>
    </source>
</evidence>
<dbReference type="EMBL" id="LGRX02025194">
    <property type="protein sequence ID" value="KAK3252797.1"/>
    <property type="molecule type" value="Genomic_DNA"/>
</dbReference>
<keyword evidence="2" id="KW-0604">Photosystem II</keyword>
<keyword evidence="1" id="KW-0602">Photosynthesis</keyword>
<feature type="region of interest" description="Disordered" evidence="3">
    <location>
        <begin position="508"/>
        <end position="619"/>
    </location>
</feature>
<evidence type="ECO:0000256" key="4">
    <source>
        <dbReference type="SAM" id="SignalP"/>
    </source>
</evidence>
<evidence type="ECO:0000256" key="3">
    <source>
        <dbReference type="SAM" id="MobiDB-lite"/>
    </source>
</evidence>
<feature type="region of interest" description="Disordered" evidence="3">
    <location>
        <begin position="308"/>
        <end position="346"/>
    </location>
</feature>
<sequence>MFFKSTTLFLVAFFHLAKSQSWYYLPSNTSSRLLDVAFTSSVVGWAVGASNTVVRTDDGGQTWYWQRTGLADDIIWNGVSFYNSSIGWVVSETGEIAKTMDGGVSWSLQHSVPSTPLTSVLALSSSAAMASGYYGTVLKTLDGATWAPTSAAPTNQNLHGLSFPSADVGWAAGEYETIVHTTDGGETWSLQLSDDSFTGTLNAIKVVARDGSWYGWAIGDEGVLLQTVDGVTWQRKSGCGDLYSHYDLALDGDAMFSVGQAYGVCYTLDGGITFATEEAPTYGQALFGVDWLDVEGADLIGVGDRGQIVTYRGSPPPPPPLPPFSPSPPPSPPPLPPSPPPPAQDPVYLLDARHGAVEGHFASTFVGSGWTTMYVDGVLQSAVEWGRFASGVWTFVHLEYNSSFTDDIAFMSRYSQNSGFLKGRLAEVWIWRAVLRVSEVAMIALGFDGEMPNEELLEMFALEEGSGTLLRGSRDDVRYAYTFGGAKWIALPPDLPIGYFARSVVPPPPSPPPLPNPPPPPPSPPPPCIAEPPTTQPSTFPTPFSSLPNHLHPVLPRCPPPPAAFTPKSSTISSPPPLPLRHLLSTTSLSTTSLSSTTFPPSPPPSPPLTPPQPRPLTPTSLPLPLHLLPIYPHLYRLLRHSHHCSLRFFTTVP</sequence>
<dbReference type="InterPro" id="IPR015943">
    <property type="entry name" value="WD40/YVTN_repeat-like_dom_sf"/>
</dbReference>
<keyword evidence="7" id="KW-1185">Reference proteome</keyword>
<feature type="compositionally biased region" description="Pro residues" evidence="3">
    <location>
        <begin position="600"/>
        <end position="617"/>
    </location>
</feature>
<proteinExistence type="predicted"/>
<accession>A0AAE0CCX8</accession>
<feature type="compositionally biased region" description="Pro residues" evidence="3">
    <location>
        <begin position="314"/>
        <end position="344"/>
    </location>
</feature>
<dbReference type="PANTHER" id="PTHR47199:SF2">
    <property type="entry name" value="PHOTOSYSTEM II STABILITY_ASSEMBLY FACTOR HCF136, CHLOROPLASTIC"/>
    <property type="match status" value="1"/>
</dbReference>
<feature type="chain" id="PRO_5042217854" description="Photosynthesis system II assembly factor Ycf48/Hcf136-like domain-containing protein" evidence="4">
    <location>
        <begin position="20"/>
        <end position="654"/>
    </location>
</feature>
<feature type="compositionally biased region" description="Low complexity" evidence="3">
    <location>
        <begin position="580"/>
        <end position="599"/>
    </location>
</feature>
<feature type="compositionally biased region" description="Pro residues" evidence="3">
    <location>
        <begin position="508"/>
        <end position="530"/>
    </location>
</feature>
<evidence type="ECO:0000313" key="6">
    <source>
        <dbReference type="EMBL" id="KAK3252797.1"/>
    </source>
</evidence>
<feature type="domain" description="Photosynthesis system II assembly factor Ycf48/Hcf136-like" evidence="5">
    <location>
        <begin position="17"/>
        <end position="146"/>
    </location>
</feature>
<keyword evidence="4" id="KW-0732">Signal</keyword>
<dbReference type="Pfam" id="PF14870">
    <property type="entry name" value="PSII_BNR"/>
    <property type="match status" value="2"/>
</dbReference>
<dbReference type="Proteomes" id="UP001190700">
    <property type="component" value="Unassembled WGS sequence"/>
</dbReference>
<evidence type="ECO:0000256" key="1">
    <source>
        <dbReference type="ARBA" id="ARBA00022531"/>
    </source>
</evidence>
<dbReference type="Gene3D" id="2.60.120.200">
    <property type="match status" value="1"/>
</dbReference>
<dbReference type="PRINTS" id="PR01217">
    <property type="entry name" value="PRICHEXTENSN"/>
</dbReference>
<reference evidence="6 7" key="1">
    <citation type="journal article" date="2015" name="Genome Biol. Evol.">
        <title>Comparative Genomics of a Bacterivorous Green Alga Reveals Evolutionary Causalities and Consequences of Phago-Mixotrophic Mode of Nutrition.</title>
        <authorList>
            <person name="Burns J.A."/>
            <person name="Paasch A."/>
            <person name="Narechania A."/>
            <person name="Kim E."/>
        </authorList>
    </citation>
    <scope>NUCLEOTIDE SEQUENCE [LARGE SCALE GENOMIC DNA]</scope>
    <source>
        <strain evidence="6 7">PLY_AMNH</strain>
    </source>
</reference>
<protein>
    <recommendedName>
        <fullName evidence="5">Photosynthesis system II assembly factor Ycf48/Hcf136-like domain-containing protein</fullName>
    </recommendedName>
</protein>
<dbReference type="GO" id="GO:0015979">
    <property type="term" value="P:photosynthesis"/>
    <property type="evidence" value="ECO:0007669"/>
    <property type="project" value="UniProtKB-KW"/>
</dbReference>
<dbReference type="SUPFAM" id="SSF110296">
    <property type="entry name" value="Oligoxyloglucan reducing end-specific cellobiohydrolase"/>
    <property type="match status" value="1"/>
</dbReference>
<feature type="signal peptide" evidence="4">
    <location>
        <begin position="1"/>
        <end position="19"/>
    </location>
</feature>
<organism evidence="6 7">
    <name type="scientific">Cymbomonas tetramitiformis</name>
    <dbReference type="NCBI Taxonomy" id="36881"/>
    <lineage>
        <taxon>Eukaryota</taxon>
        <taxon>Viridiplantae</taxon>
        <taxon>Chlorophyta</taxon>
        <taxon>Pyramimonadophyceae</taxon>
        <taxon>Pyramimonadales</taxon>
        <taxon>Pyramimonadaceae</taxon>
        <taxon>Cymbomonas</taxon>
    </lineage>
</organism>
<dbReference type="InterPro" id="IPR028203">
    <property type="entry name" value="PSII_CF48-like_dom"/>
</dbReference>
<dbReference type="PANTHER" id="PTHR47199">
    <property type="entry name" value="PHOTOSYSTEM II STABILITY/ASSEMBLY FACTOR HCF136, CHLOROPLASTIC"/>
    <property type="match status" value="1"/>
</dbReference>
<comment type="caution">
    <text evidence="6">The sequence shown here is derived from an EMBL/GenBank/DDBJ whole genome shotgun (WGS) entry which is preliminary data.</text>
</comment>
<name>A0AAE0CCX8_9CHLO</name>
<feature type="domain" description="Photosynthesis system II assembly factor Ycf48/Hcf136-like" evidence="5">
    <location>
        <begin position="152"/>
        <end position="235"/>
    </location>
</feature>
<dbReference type="Gene3D" id="2.130.10.10">
    <property type="entry name" value="YVTN repeat-like/Quinoprotein amine dehydrogenase"/>
    <property type="match status" value="1"/>
</dbReference>